<evidence type="ECO:0000256" key="1">
    <source>
        <dbReference type="ARBA" id="ARBA00006484"/>
    </source>
</evidence>
<name>A0A5C4VKR7_9ACTN</name>
<dbReference type="RefSeq" id="WP_139624553.1">
    <property type="nucleotide sequence ID" value="NZ_VDMP01000027.1"/>
</dbReference>
<dbReference type="PANTHER" id="PTHR43008">
    <property type="entry name" value="BENZIL REDUCTASE"/>
    <property type="match status" value="1"/>
</dbReference>
<dbReference type="AlphaFoldDB" id="A0A5C4VKR7"/>
<reference evidence="3 4" key="1">
    <citation type="journal article" date="2016" name="Int. J. Syst. Evol. Microbiol.">
        <title>Nocardioides albidus sp. nov., an actinobacterium isolated from garden soil.</title>
        <authorList>
            <person name="Singh H."/>
            <person name="Du J."/>
            <person name="Trinh H."/>
            <person name="Won K."/>
            <person name="Yang J.E."/>
            <person name="Yin C."/>
            <person name="Kook M."/>
            <person name="Yi T.H."/>
        </authorList>
    </citation>
    <scope>NUCLEOTIDE SEQUENCE [LARGE SCALE GENOMIC DNA]</scope>
    <source>
        <strain evidence="3 4">CCTCC AB 2015297</strain>
    </source>
</reference>
<dbReference type="PRINTS" id="PR00081">
    <property type="entry name" value="GDHRDH"/>
</dbReference>
<dbReference type="EMBL" id="VDMP01000027">
    <property type="protein sequence ID" value="TNM36367.1"/>
    <property type="molecule type" value="Genomic_DNA"/>
</dbReference>
<proteinExistence type="inferred from homology"/>
<protein>
    <submittedName>
        <fullName evidence="3">SDR family oxidoreductase</fullName>
    </submittedName>
</protein>
<dbReference type="Proteomes" id="UP000313231">
    <property type="component" value="Unassembled WGS sequence"/>
</dbReference>
<dbReference type="InterPro" id="IPR020904">
    <property type="entry name" value="Sc_DH/Rdtase_CS"/>
</dbReference>
<dbReference type="CDD" id="cd05233">
    <property type="entry name" value="SDR_c"/>
    <property type="match status" value="1"/>
</dbReference>
<gene>
    <name evidence="3" type="ORF">FHP29_19640</name>
</gene>
<evidence type="ECO:0000313" key="3">
    <source>
        <dbReference type="EMBL" id="TNM36367.1"/>
    </source>
</evidence>
<comment type="similarity">
    <text evidence="1">Belongs to the short-chain dehydrogenases/reductases (SDR) family.</text>
</comment>
<dbReference type="SUPFAM" id="SSF51735">
    <property type="entry name" value="NAD(P)-binding Rossmann-fold domains"/>
    <property type="match status" value="1"/>
</dbReference>
<keyword evidence="4" id="KW-1185">Reference proteome</keyword>
<dbReference type="OrthoDB" id="210852at2"/>
<dbReference type="PANTHER" id="PTHR43008:SF4">
    <property type="entry name" value="CHAIN DEHYDROGENASE, PUTATIVE (AFU_ORTHOLOGUE AFUA_4G08710)-RELATED"/>
    <property type="match status" value="1"/>
</dbReference>
<evidence type="ECO:0000256" key="2">
    <source>
        <dbReference type="ARBA" id="ARBA00023002"/>
    </source>
</evidence>
<dbReference type="InterPro" id="IPR002347">
    <property type="entry name" value="SDR_fam"/>
</dbReference>
<keyword evidence="2" id="KW-0560">Oxidoreductase</keyword>
<dbReference type="GO" id="GO:0050664">
    <property type="term" value="F:oxidoreductase activity, acting on NAD(P)H, oxygen as acceptor"/>
    <property type="evidence" value="ECO:0007669"/>
    <property type="project" value="TreeGrafter"/>
</dbReference>
<dbReference type="PROSITE" id="PS00061">
    <property type="entry name" value="ADH_SHORT"/>
    <property type="match status" value="1"/>
</dbReference>
<organism evidence="3 4">
    <name type="scientific">Nocardioides albidus</name>
    <dbReference type="NCBI Taxonomy" id="1517589"/>
    <lineage>
        <taxon>Bacteria</taxon>
        <taxon>Bacillati</taxon>
        <taxon>Actinomycetota</taxon>
        <taxon>Actinomycetes</taxon>
        <taxon>Propionibacteriales</taxon>
        <taxon>Nocardioidaceae</taxon>
        <taxon>Nocardioides</taxon>
    </lineage>
</organism>
<dbReference type="Pfam" id="PF00106">
    <property type="entry name" value="adh_short"/>
    <property type="match status" value="1"/>
</dbReference>
<sequence length="271" mass="28466">MDVRDRVAVVTGSAGGIGAALAEELLRRGARVALGDLPGPRLDATRDRLAGEYGDRVIAVPGDASSRDDLAALLGAAREAHGDVDLFFANAGVPGAPELGDDEHWQRALDVNVLAHVRAAQLVVPEWLERGEGYFVSTASAAGLLTQIGSATYSVSKHAAVAFAEWLAVTYGARGIKVSCLCPMGVDTDMLNLGRTSEDAVERTMAQAVTDAGDVLTPAAVAGIVLDAVAEERFLVLPHPQVHRMLQGKAADHDRWIAGMHRYAASLGLDD</sequence>
<accession>A0A5C4VKR7</accession>
<comment type="caution">
    <text evidence="3">The sequence shown here is derived from an EMBL/GenBank/DDBJ whole genome shotgun (WGS) entry which is preliminary data.</text>
</comment>
<dbReference type="Gene3D" id="3.40.50.720">
    <property type="entry name" value="NAD(P)-binding Rossmann-like Domain"/>
    <property type="match status" value="1"/>
</dbReference>
<evidence type="ECO:0000313" key="4">
    <source>
        <dbReference type="Proteomes" id="UP000313231"/>
    </source>
</evidence>
<dbReference type="InterPro" id="IPR036291">
    <property type="entry name" value="NAD(P)-bd_dom_sf"/>
</dbReference>